<dbReference type="PANTHER" id="PTHR39337:SF1">
    <property type="entry name" value="BLR5642 PROTEIN"/>
    <property type="match status" value="1"/>
</dbReference>
<evidence type="ECO:0000313" key="2">
    <source>
        <dbReference type="Proteomes" id="UP001363460"/>
    </source>
</evidence>
<dbReference type="Pfam" id="PF04343">
    <property type="entry name" value="DUF488"/>
    <property type="match status" value="1"/>
</dbReference>
<dbReference type="InterPro" id="IPR007438">
    <property type="entry name" value="DUF488"/>
</dbReference>
<protein>
    <submittedName>
        <fullName evidence="1">DUF488 domain-containing protein</fullName>
    </submittedName>
</protein>
<dbReference type="InterPro" id="IPR014519">
    <property type="entry name" value="UCP024492"/>
</dbReference>
<dbReference type="RefSeq" id="WP_338575363.1">
    <property type="nucleotide sequence ID" value="NZ_CP146369.1"/>
</dbReference>
<gene>
    <name evidence="1" type="ORF">V8J38_09725</name>
</gene>
<keyword evidence="2" id="KW-1185">Reference proteome</keyword>
<name>A0ABZ2IBW4_9CAUL</name>
<organism evidence="1 2">
    <name type="scientific">Brevundimonas olei</name>
    <dbReference type="NCBI Taxonomy" id="657642"/>
    <lineage>
        <taxon>Bacteria</taxon>
        <taxon>Pseudomonadati</taxon>
        <taxon>Pseudomonadota</taxon>
        <taxon>Alphaproteobacteria</taxon>
        <taxon>Caulobacterales</taxon>
        <taxon>Caulobacteraceae</taxon>
        <taxon>Brevundimonas</taxon>
    </lineage>
</organism>
<accession>A0ABZ2IBW4</accession>
<dbReference type="PANTHER" id="PTHR39337">
    <property type="entry name" value="BLR5642 PROTEIN"/>
    <property type="match status" value="1"/>
</dbReference>
<sequence length="181" mass="20566">MTLPFYTIGHSNRSFEDFVALLQEAHVERVVDVRKIPMSRTHPQFNKTTLPDVLADFQISYEHSAGLGGRRGQVKDVPADVNAYWENKSFHNYADYALSHEFRDGLERLIEAGRQQRCAIMCSEAVWWRCHRRLIADNLLARGEPVLHIMGRGRLEPARLTGGAVIGLDETVTYPAPMSMD</sequence>
<reference evidence="1 2" key="1">
    <citation type="submission" date="2024-02" db="EMBL/GenBank/DDBJ databases">
        <title>Distribution and functional of Brevundimonas-related endobacteria within Verticillium dahliae.</title>
        <authorList>
            <person name="Zeng H."/>
        </authorList>
    </citation>
    <scope>NUCLEOTIDE SEQUENCE [LARGE SCALE GENOMIC DNA]</scope>
    <source>
        <strain evidence="1 2">TRM 44200</strain>
    </source>
</reference>
<dbReference type="Proteomes" id="UP001363460">
    <property type="component" value="Chromosome"/>
</dbReference>
<dbReference type="EMBL" id="CP146369">
    <property type="protein sequence ID" value="WWT53542.1"/>
    <property type="molecule type" value="Genomic_DNA"/>
</dbReference>
<evidence type="ECO:0000313" key="1">
    <source>
        <dbReference type="EMBL" id="WWT53542.1"/>
    </source>
</evidence>
<proteinExistence type="predicted"/>
<dbReference type="PIRSF" id="PIRSF024492">
    <property type="entry name" value="UCP024492"/>
    <property type="match status" value="1"/>
</dbReference>